<keyword evidence="2" id="KW-1185">Reference proteome</keyword>
<dbReference type="Proteomes" id="UP001341840">
    <property type="component" value="Unassembled WGS sequence"/>
</dbReference>
<comment type="caution">
    <text evidence="1">The sequence shown here is derived from an EMBL/GenBank/DDBJ whole genome shotgun (WGS) entry which is preliminary data.</text>
</comment>
<dbReference type="EMBL" id="JASCZI010181513">
    <property type="protein sequence ID" value="MED6184171.1"/>
    <property type="molecule type" value="Genomic_DNA"/>
</dbReference>
<sequence length="78" mass="8767">MSKIGVLHAAAVTTTLFTSLRSSPPWCNHLPLDCCSNISSSPSTKKAWIRGESEEFAGSVEQKEFLQVELKLRRIYKR</sequence>
<evidence type="ECO:0000313" key="2">
    <source>
        <dbReference type="Proteomes" id="UP001341840"/>
    </source>
</evidence>
<proteinExistence type="predicted"/>
<reference evidence="1 2" key="1">
    <citation type="journal article" date="2023" name="Plants (Basel)">
        <title>Bridging the Gap: Combining Genomics and Transcriptomics Approaches to Understand Stylosanthes scabra, an Orphan Legume from the Brazilian Caatinga.</title>
        <authorList>
            <person name="Ferreira-Neto J.R.C."/>
            <person name="da Silva M.D."/>
            <person name="Binneck E."/>
            <person name="de Melo N.F."/>
            <person name="da Silva R.H."/>
            <person name="de Melo A.L.T.M."/>
            <person name="Pandolfi V."/>
            <person name="Bustamante F.O."/>
            <person name="Brasileiro-Vidal A.C."/>
            <person name="Benko-Iseppon A.M."/>
        </authorList>
    </citation>
    <scope>NUCLEOTIDE SEQUENCE [LARGE SCALE GENOMIC DNA]</scope>
    <source>
        <tissue evidence="1">Leaves</tissue>
    </source>
</reference>
<protein>
    <submittedName>
        <fullName evidence="1">Uncharacterized protein</fullName>
    </submittedName>
</protein>
<name>A0ABU6WE29_9FABA</name>
<accession>A0ABU6WE29</accession>
<organism evidence="1 2">
    <name type="scientific">Stylosanthes scabra</name>
    <dbReference type="NCBI Taxonomy" id="79078"/>
    <lineage>
        <taxon>Eukaryota</taxon>
        <taxon>Viridiplantae</taxon>
        <taxon>Streptophyta</taxon>
        <taxon>Embryophyta</taxon>
        <taxon>Tracheophyta</taxon>
        <taxon>Spermatophyta</taxon>
        <taxon>Magnoliopsida</taxon>
        <taxon>eudicotyledons</taxon>
        <taxon>Gunneridae</taxon>
        <taxon>Pentapetalae</taxon>
        <taxon>rosids</taxon>
        <taxon>fabids</taxon>
        <taxon>Fabales</taxon>
        <taxon>Fabaceae</taxon>
        <taxon>Papilionoideae</taxon>
        <taxon>50 kb inversion clade</taxon>
        <taxon>dalbergioids sensu lato</taxon>
        <taxon>Dalbergieae</taxon>
        <taxon>Pterocarpus clade</taxon>
        <taxon>Stylosanthes</taxon>
    </lineage>
</organism>
<gene>
    <name evidence="1" type="ORF">PIB30_044912</name>
</gene>
<evidence type="ECO:0000313" key="1">
    <source>
        <dbReference type="EMBL" id="MED6184171.1"/>
    </source>
</evidence>